<proteinExistence type="predicted"/>
<protein>
    <submittedName>
        <fullName evidence="2">Uncharacterized protein</fullName>
    </submittedName>
</protein>
<evidence type="ECO:0000313" key="3">
    <source>
        <dbReference type="Proteomes" id="UP001220964"/>
    </source>
</evidence>
<keyword evidence="1" id="KW-1133">Transmembrane helix</keyword>
<dbReference type="EMBL" id="JARGYC010000027">
    <property type="protein sequence ID" value="MDF0601401.1"/>
    <property type="molecule type" value="Genomic_DNA"/>
</dbReference>
<feature type="transmembrane region" description="Helical" evidence="1">
    <location>
        <begin position="22"/>
        <end position="43"/>
    </location>
</feature>
<evidence type="ECO:0000313" key="2">
    <source>
        <dbReference type="EMBL" id="MDF0601401.1"/>
    </source>
</evidence>
<feature type="transmembrane region" description="Helical" evidence="1">
    <location>
        <begin position="115"/>
        <end position="136"/>
    </location>
</feature>
<name>A0AAE3NS26_9RHOB</name>
<gene>
    <name evidence="2" type="ORF">P1J78_11715</name>
</gene>
<reference evidence="2" key="1">
    <citation type="submission" date="2023-03" db="EMBL/GenBank/DDBJ databases">
        <title>Multiphase analysis and comparison of six strains from genera Psychromarinibacter, Lutimaribacter, and Maritimibacter, including a novel species: Psychromarinibacter sediminicola sp. nov.</title>
        <authorList>
            <person name="Wang Y.-H."/>
            <person name="Ye M.-Q."/>
            <person name="Du Z.-J."/>
        </authorList>
    </citation>
    <scope>NUCLEOTIDE SEQUENCE</scope>
    <source>
        <strain evidence="2">C21-152</strain>
    </source>
</reference>
<keyword evidence="3" id="KW-1185">Reference proteome</keyword>
<keyword evidence="1" id="KW-0812">Transmembrane</keyword>
<comment type="caution">
    <text evidence="2">The sequence shown here is derived from an EMBL/GenBank/DDBJ whole genome shotgun (WGS) entry which is preliminary data.</text>
</comment>
<sequence length="138" mass="14890">MIWLAETLEATGLAQFLKRSRWVYPFVNAGHILGIALLVGAVLPMDVQVLRRRNAAVALLRRWAAAGLALAAACGALLFVTQAGDYAVNGWFQAKMALLAVALANAALHLRRIPPWSAALSLMLWPAILICGRLIAYS</sequence>
<feature type="transmembrane region" description="Helical" evidence="1">
    <location>
        <begin position="90"/>
        <end position="108"/>
    </location>
</feature>
<accession>A0AAE3NS26</accession>
<feature type="transmembrane region" description="Helical" evidence="1">
    <location>
        <begin position="63"/>
        <end position="84"/>
    </location>
</feature>
<organism evidence="2 3">
    <name type="scientific">Psychromarinibacter sediminicola</name>
    <dbReference type="NCBI Taxonomy" id="3033385"/>
    <lineage>
        <taxon>Bacteria</taxon>
        <taxon>Pseudomonadati</taxon>
        <taxon>Pseudomonadota</taxon>
        <taxon>Alphaproteobacteria</taxon>
        <taxon>Rhodobacterales</taxon>
        <taxon>Paracoccaceae</taxon>
        <taxon>Psychromarinibacter</taxon>
    </lineage>
</organism>
<evidence type="ECO:0000256" key="1">
    <source>
        <dbReference type="SAM" id="Phobius"/>
    </source>
</evidence>
<dbReference type="RefSeq" id="WP_275567541.1">
    <property type="nucleotide sequence ID" value="NZ_JARGYC010000027.1"/>
</dbReference>
<dbReference type="AlphaFoldDB" id="A0AAE3NS26"/>
<dbReference type="Proteomes" id="UP001220964">
    <property type="component" value="Unassembled WGS sequence"/>
</dbReference>
<keyword evidence="1" id="KW-0472">Membrane</keyword>